<protein>
    <submittedName>
        <fullName evidence="2">Uncharacterized protein</fullName>
    </submittedName>
</protein>
<dbReference type="EMBL" id="LPWA01000163">
    <property type="protein sequence ID" value="KUM23570.1"/>
    <property type="molecule type" value="Genomic_DNA"/>
</dbReference>
<comment type="caution">
    <text evidence="2">The sequence shown here is derived from an EMBL/GenBank/DDBJ whole genome shotgun (WGS) entry which is preliminary data.</text>
</comment>
<sequence>MTNPGAAIDQPELRIQPRAHRVSKACPKRLPDQENGLSTIKPGGMATAQSRNGTDQGGSPVPNPGAAIKGPEARA</sequence>
<name>A0A117N1G3_RHILI</name>
<accession>A0A117N1G3</accession>
<gene>
    <name evidence="2" type="ORF">AU467_33440</name>
</gene>
<evidence type="ECO:0000313" key="3">
    <source>
        <dbReference type="Proteomes" id="UP000053176"/>
    </source>
</evidence>
<proteinExistence type="predicted"/>
<dbReference type="AlphaFoldDB" id="A0A117N1G3"/>
<evidence type="ECO:0000313" key="2">
    <source>
        <dbReference type="EMBL" id="KUM23570.1"/>
    </source>
</evidence>
<evidence type="ECO:0000256" key="1">
    <source>
        <dbReference type="SAM" id="MobiDB-lite"/>
    </source>
</evidence>
<feature type="region of interest" description="Disordered" evidence="1">
    <location>
        <begin position="27"/>
        <end position="75"/>
    </location>
</feature>
<organism evidence="2 3">
    <name type="scientific">Rhizobium loti</name>
    <name type="common">Mesorhizobium loti</name>
    <dbReference type="NCBI Taxonomy" id="381"/>
    <lineage>
        <taxon>Bacteria</taxon>
        <taxon>Pseudomonadati</taxon>
        <taxon>Pseudomonadota</taxon>
        <taxon>Alphaproteobacteria</taxon>
        <taxon>Hyphomicrobiales</taxon>
        <taxon>Phyllobacteriaceae</taxon>
        <taxon>Mesorhizobium</taxon>
    </lineage>
</organism>
<dbReference type="Proteomes" id="UP000053176">
    <property type="component" value="Unassembled WGS sequence"/>
</dbReference>
<reference evidence="2 3" key="1">
    <citation type="submission" date="2015-12" db="EMBL/GenBank/DDBJ databases">
        <title>Draft genome sequence of Mesorhizobium sp. UFLA 01-765, a multitolerant efficient symbiont and plant-growth promoting strain isolated from Zn-mining soil using Leucaena leucocephala as a trap plant.</title>
        <authorList>
            <person name="Rangel W.M."/>
            <person name="Thijs S."/>
            <person name="Longatti S.M."/>
            <person name="Moreira F.M."/>
            <person name="Weyens N."/>
            <person name="Vangronsveld J."/>
            <person name="Van Hamme J.D."/>
            <person name="Bottos E.M."/>
            <person name="Rineau F."/>
        </authorList>
    </citation>
    <scope>NUCLEOTIDE SEQUENCE [LARGE SCALE GENOMIC DNA]</scope>
    <source>
        <strain evidence="2 3">UFLA 01-765</strain>
    </source>
</reference>